<accession>A0A1M6DHQ2</accession>
<dbReference type="EMBL" id="FQXZ01000046">
    <property type="protein sequence ID" value="SHI72538.1"/>
    <property type="molecule type" value="Genomic_DNA"/>
</dbReference>
<dbReference type="STRING" id="1216006.VA7868_04230"/>
<name>A0A1M6DHQ2_9VIBR</name>
<reference evidence="1 2" key="1">
    <citation type="submission" date="2016-11" db="EMBL/GenBank/DDBJ databases">
        <authorList>
            <person name="Jaros S."/>
            <person name="Januszkiewicz K."/>
            <person name="Wedrychowicz H."/>
        </authorList>
    </citation>
    <scope>NUCLEOTIDE SEQUENCE [LARGE SCALE GENOMIC DNA]</scope>
    <source>
        <strain evidence="1 2">CECT 7868</strain>
    </source>
</reference>
<proteinExistence type="predicted"/>
<organism evidence="1 2">
    <name type="scientific">Vibrio aerogenes CECT 7868</name>
    <dbReference type="NCBI Taxonomy" id="1216006"/>
    <lineage>
        <taxon>Bacteria</taxon>
        <taxon>Pseudomonadati</taxon>
        <taxon>Pseudomonadota</taxon>
        <taxon>Gammaproteobacteria</taxon>
        <taxon>Vibrionales</taxon>
        <taxon>Vibrionaceae</taxon>
        <taxon>Vibrio</taxon>
    </lineage>
</organism>
<evidence type="ECO:0000313" key="2">
    <source>
        <dbReference type="Proteomes" id="UP000184608"/>
    </source>
</evidence>
<protein>
    <submittedName>
        <fullName evidence="1">Uncharacterized protein</fullName>
    </submittedName>
</protein>
<dbReference type="AlphaFoldDB" id="A0A1M6DHQ2"/>
<keyword evidence="2" id="KW-1185">Reference proteome</keyword>
<dbReference type="OrthoDB" id="9807630at2"/>
<gene>
    <name evidence="1" type="ORF">VA7868_04230</name>
</gene>
<dbReference type="RefSeq" id="WP_139281702.1">
    <property type="nucleotide sequence ID" value="NZ_FQXZ01000046.1"/>
</dbReference>
<sequence>MKHVMPDIDGTLIQSYEFDEKYSLDAGCETTGIELMNDWEMCPNVTDRRILQTFIHPERVYLS</sequence>
<dbReference type="Proteomes" id="UP000184608">
    <property type="component" value="Unassembled WGS sequence"/>
</dbReference>
<evidence type="ECO:0000313" key="1">
    <source>
        <dbReference type="EMBL" id="SHI72538.1"/>
    </source>
</evidence>